<evidence type="ECO:0008006" key="3">
    <source>
        <dbReference type="Google" id="ProtNLM"/>
    </source>
</evidence>
<proteinExistence type="predicted"/>
<dbReference type="Proteomes" id="UP000293995">
    <property type="component" value="Chromosome"/>
</dbReference>
<name>A0A4P6EEU8_9MICO</name>
<organism evidence="1 2">
    <name type="scientific">Microbacterium protaetiae</name>
    <dbReference type="NCBI Taxonomy" id="2509458"/>
    <lineage>
        <taxon>Bacteria</taxon>
        <taxon>Bacillati</taxon>
        <taxon>Actinomycetota</taxon>
        <taxon>Actinomycetes</taxon>
        <taxon>Micrococcales</taxon>
        <taxon>Microbacteriaceae</taxon>
        <taxon>Microbacterium</taxon>
    </lineage>
</organism>
<gene>
    <name evidence="1" type="ORF">ET475_07840</name>
</gene>
<dbReference type="EMBL" id="CP035494">
    <property type="protein sequence ID" value="QAY59913.1"/>
    <property type="molecule type" value="Genomic_DNA"/>
</dbReference>
<evidence type="ECO:0000313" key="2">
    <source>
        <dbReference type="Proteomes" id="UP000293995"/>
    </source>
</evidence>
<accession>A0A4P6EEU8</accession>
<dbReference type="AlphaFoldDB" id="A0A4P6EEU8"/>
<protein>
    <recommendedName>
        <fullName evidence="3">Type II toxin-antitoxin system Phd/YefM family antitoxin</fullName>
    </recommendedName>
</protein>
<keyword evidence="2" id="KW-1185">Reference proteome</keyword>
<evidence type="ECO:0000313" key="1">
    <source>
        <dbReference type="EMBL" id="QAY59913.1"/>
    </source>
</evidence>
<dbReference type="OrthoDB" id="9973445at2"/>
<reference evidence="1 2" key="1">
    <citation type="submission" date="2019-01" db="EMBL/GenBank/DDBJ databases">
        <title>Genome sequencing of strain DFW100M-13.</title>
        <authorList>
            <person name="Heo J."/>
            <person name="Kim S.-J."/>
            <person name="Kim J.-S."/>
            <person name="Hong S.-B."/>
            <person name="Kwon S.-W."/>
        </authorList>
    </citation>
    <scope>NUCLEOTIDE SEQUENCE [LARGE SCALE GENOMIC DNA]</scope>
    <source>
        <strain evidence="1 2">DFW100M-13</strain>
    </source>
</reference>
<dbReference type="KEGG" id="mprt:ET475_07840"/>
<sequence>MPEVPMNKFKANPSAYAESGALVTVHNRPRLRVVPIVSDDPERLTEIKARLRLLGALASPDEVERERRALAADRDADRLAAHAVSVGASLITADTGFTRFAELDVTFAD</sequence>